<reference evidence="2" key="1">
    <citation type="journal article" date="2002" name="Nature">
        <title>The genome sequence and structure of rice chromosome 1.</title>
        <authorList>
            <person name="Sasaki T."/>
            <person name="Matsumoto T."/>
            <person name="Yamamoto K."/>
            <person name="Sakata K."/>
            <person name="Baba T."/>
            <person name="Katayose Y."/>
            <person name="Wu J."/>
            <person name="Niimura Y."/>
            <person name="Cheng Z."/>
            <person name="Nagamura Y."/>
            <person name="Antonio B.A."/>
            <person name="Kanamori H."/>
            <person name="Hosokawa S."/>
            <person name="Masukawa M."/>
            <person name="Arikawa K."/>
            <person name="Chiden Y."/>
            <person name="Hayashi M."/>
            <person name="Okamoto M."/>
            <person name="Ando T."/>
            <person name="Aoki H."/>
            <person name="Arita K."/>
            <person name="Hamada M."/>
            <person name="Harada C."/>
            <person name="Hijishita S."/>
            <person name="Honda M."/>
            <person name="Ichikawa Y."/>
            <person name="Idonuma A."/>
            <person name="Iijima M."/>
            <person name="Ikeda M."/>
            <person name="Ikeno M."/>
            <person name="Itoh S."/>
            <person name="Itoh T."/>
            <person name="Itoh Y."/>
            <person name="Itoh Y."/>
            <person name="Iwabuchi A."/>
            <person name="Kamiya K."/>
            <person name="Karasawa W."/>
            <person name="Katagiri S."/>
            <person name="Kikuta A."/>
            <person name="Kobayashi N."/>
            <person name="Kono I."/>
            <person name="Machita K."/>
            <person name="Maehara T."/>
            <person name="Mizuno H."/>
            <person name="Mizubayashi T."/>
            <person name="Mukai Y."/>
            <person name="Nagasaki H."/>
            <person name="Nakashima M."/>
            <person name="Nakama Y."/>
            <person name="Nakamichi Y."/>
            <person name="Nakamura M."/>
            <person name="Namiki N."/>
            <person name="Negishi M."/>
            <person name="Ohta I."/>
            <person name="Ono N."/>
            <person name="Saji S."/>
            <person name="Sakai K."/>
            <person name="Shibata M."/>
            <person name="Shimokawa T."/>
            <person name="Shomura A."/>
            <person name="Song J."/>
            <person name="Takazaki Y."/>
            <person name="Terasawa K."/>
            <person name="Tsuji K."/>
            <person name="Waki K."/>
            <person name="Yamagata H."/>
            <person name="Yamane H."/>
            <person name="Yoshiki S."/>
            <person name="Yoshihara R."/>
            <person name="Yukawa K."/>
            <person name="Zhong H."/>
            <person name="Iwama H."/>
            <person name="Endo T."/>
            <person name="Ito H."/>
            <person name="Hahn J.H."/>
            <person name="Kim H.I."/>
            <person name="Eun M.Y."/>
            <person name="Yano M."/>
            <person name="Jiang J."/>
            <person name="Gojobori T."/>
        </authorList>
    </citation>
    <scope>NUCLEOTIDE SEQUENCE</scope>
</reference>
<reference evidence="3" key="3">
    <citation type="journal article" date="2008" name="Nucleic Acids Res.">
        <title>The rice annotation project database (RAP-DB): 2008 update.</title>
        <authorList>
            <consortium name="The rice annotation project (RAP)"/>
        </authorList>
    </citation>
    <scope>GENOME REANNOTATION</scope>
    <source>
        <strain evidence="3">cv. Nipponbare</strain>
    </source>
</reference>
<organism evidence="2">
    <name type="scientific">Oryza sativa subsp. japonica</name>
    <name type="common">Rice</name>
    <dbReference type="NCBI Taxonomy" id="39947"/>
    <lineage>
        <taxon>Eukaryota</taxon>
        <taxon>Viridiplantae</taxon>
        <taxon>Streptophyta</taxon>
        <taxon>Embryophyta</taxon>
        <taxon>Tracheophyta</taxon>
        <taxon>Spermatophyta</taxon>
        <taxon>Magnoliopsida</taxon>
        <taxon>Liliopsida</taxon>
        <taxon>Poales</taxon>
        <taxon>Poaceae</taxon>
        <taxon>BOP clade</taxon>
        <taxon>Oryzoideae</taxon>
        <taxon>Oryzeae</taxon>
        <taxon>Oryzinae</taxon>
        <taxon>Oryza</taxon>
        <taxon>Oryza sativa</taxon>
    </lineage>
</organism>
<evidence type="ECO:0000313" key="3">
    <source>
        <dbReference type="Proteomes" id="UP000000763"/>
    </source>
</evidence>
<reference evidence="3" key="2">
    <citation type="journal article" date="2005" name="Nature">
        <title>The map-based sequence of the rice genome.</title>
        <authorList>
            <consortium name="International rice genome sequencing project (IRGSP)"/>
            <person name="Matsumoto T."/>
            <person name="Wu J."/>
            <person name="Kanamori H."/>
            <person name="Katayose Y."/>
            <person name="Fujisawa M."/>
            <person name="Namiki N."/>
            <person name="Mizuno H."/>
            <person name="Yamamoto K."/>
            <person name="Antonio B.A."/>
            <person name="Baba T."/>
            <person name="Sakata K."/>
            <person name="Nagamura Y."/>
            <person name="Aoki H."/>
            <person name="Arikawa K."/>
            <person name="Arita K."/>
            <person name="Bito T."/>
            <person name="Chiden Y."/>
            <person name="Fujitsuka N."/>
            <person name="Fukunaka R."/>
            <person name="Hamada M."/>
            <person name="Harada C."/>
            <person name="Hayashi A."/>
            <person name="Hijishita S."/>
            <person name="Honda M."/>
            <person name="Hosokawa S."/>
            <person name="Ichikawa Y."/>
            <person name="Idonuma A."/>
            <person name="Iijima M."/>
            <person name="Ikeda M."/>
            <person name="Ikeno M."/>
            <person name="Ito K."/>
            <person name="Ito S."/>
            <person name="Ito T."/>
            <person name="Ito Y."/>
            <person name="Ito Y."/>
            <person name="Iwabuchi A."/>
            <person name="Kamiya K."/>
            <person name="Karasawa W."/>
            <person name="Kurita K."/>
            <person name="Katagiri S."/>
            <person name="Kikuta A."/>
            <person name="Kobayashi H."/>
            <person name="Kobayashi N."/>
            <person name="Machita K."/>
            <person name="Maehara T."/>
            <person name="Masukawa M."/>
            <person name="Mizubayashi T."/>
            <person name="Mukai Y."/>
            <person name="Nagasaki H."/>
            <person name="Nagata Y."/>
            <person name="Naito S."/>
            <person name="Nakashima M."/>
            <person name="Nakama Y."/>
            <person name="Nakamichi Y."/>
            <person name="Nakamura M."/>
            <person name="Meguro A."/>
            <person name="Negishi M."/>
            <person name="Ohta I."/>
            <person name="Ohta T."/>
            <person name="Okamoto M."/>
            <person name="Ono N."/>
            <person name="Saji S."/>
            <person name="Sakaguchi M."/>
            <person name="Sakai K."/>
            <person name="Shibata M."/>
            <person name="Shimokawa T."/>
            <person name="Song J."/>
            <person name="Takazaki Y."/>
            <person name="Terasawa K."/>
            <person name="Tsugane M."/>
            <person name="Tsuji K."/>
            <person name="Ueda S."/>
            <person name="Waki K."/>
            <person name="Yamagata H."/>
            <person name="Yamamoto M."/>
            <person name="Yamamoto S."/>
            <person name="Yamane H."/>
            <person name="Yoshiki S."/>
            <person name="Yoshihara R."/>
            <person name="Yukawa K."/>
            <person name="Zhong H."/>
            <person name="Yano M."/>
            <person name="Yuan Q."/>
            <person name="Ouyang S."/>
            <person name="Liu J."/>
            <person name="Jones K.M."/>
            <person name="Gansberger K."/>
            <person name="Moffat K."/>
            <person name="Hill J."/>
            <person name="Bera J."/>
            <person name="Fadrosh D."/>
            <person name="Jin S."/>
            <person name="Johri S."/>
            <person name="Kim M."/>
            <person name="Overton L."/>
            <person name="Reardon M."/>
            <person name="Tsitrin T."/>
            <person name="Vuong H."/>
            <person name="Weaver B."/>
            <person name="Ciecko A."/>
            <person name="Tallon L."/>
            <person name="Jackson J."/>
            <person name="Pai G."/>
            <person name="Aken S.V."/>
            <person name="Utterback T."/>
            <person name="Reidmuller S."/>
            <person name="Feldblyum T."/>
            <person name="Hsiao J."/>
            <person name="Zismann V."/>
            <person name="Iobst S."/>
            <person name="de Vazeille A.R."/>
            <person name="Buell C.R."/>
            <person name="Ying K."/>
            <person name="Li Y."/>
            <person name="Lu T."/>
            <person name="Huang Y."/>
            <person name="Zhao Q."/>
            <person name="Feng Q."/>
            <person name="Zhang L."/>
            <person name="Zhu J."/>
            <person name="Weng Q."/>
            <person name="Mu J."/>
            <person name="Lu Y."/>
            <person name="Fan D."/>
            <person name="Liu Y."/>
            <person name="Guan J."/>
            <person name="Zhang Y."/>
            <person name="Yu S."/>
            <person name="Liu X."/>
            <person name="Zhang Y."/>
            <person name="Hong G."/>
            <person name="Han B."/>
            <person name="Choisne N."/>
            <person name="Demange N."/>
            <person name="Orjeda G."/>
            <person name="Samain S."/>
            <person name="Cattolico L."/>
            <person name="Pelletier E."/>
            <person name="Couloux A."/>
            <person name="Segurens B."/>
            <person name="Wincker P."/>
            <person name="D'Hont A."/>
            <person name="Scarpelli C."/>
            <person name="Weissenbach J."/>
            <person name="Salanoubat M."/>
            <person name="Quetier F."/>
            <person name="Yu Y."/>
            <person name="Kim H.R."/>
            <person name="Rambo T."/>
            <person name="Currie J."/>
            <person name="Collura K."/>
            <person name="Luo M."/>
            <person name="Yang T."/>
            <person name="Ammiraju J.S.S."/>
            <person name="Engler F."/>
            <person name="Soderlund C."/>
            <person name="Wing R.A."/>
            <person name="Palmer L.E."/>
            <person name="de la Bastide M."/>
            <person name="Spiegel L."/>
            <person name="Nascimento L."/>
            <person name="Zutavern T."/>
            <person name="O'Shaughnessy A."/>
            <person name="Dike S."/>
            <person name="Dedhia N."/>
            <person name="Preston R."/>
            <person name="Balija V."/>
            <person name="McCombie W.R."/>
            <person name="Chow T."/>
            <person name="Chen H."/>
            <person name="Chung M."/>
            <person name="Chen C."/>
            <person name="Shaw J."/>
            <person name="Wu H."/>
            <person name="Hsiao K."/>
            <person name="Chao Y."/>
            <person name="Chu M."/>
            <person name="Cheng C."/>
            <person name="Hour A."/>
            <person name="Lee P."/>
            <person name="Lin S."/>
            <person name="Lin Y."/>
            <person name="Liou J."/>
            <person name="Liu S."/>
            <person name="Hsing Y."/>
            <person name="Raghuvanshi S."/>
            <person name="Mohanty A."/>
            <person name="Bharti A.K."/>
            <person name="Gaur A."/>
            <person name="Gupta V."/>
            <person name="Kumar D."/>
            <person name="Ravi V."/>
            <person name="Vij S."/>
            <person name="Kapur A."/>
            <person name="Khurana P."/>
            <person name="Khurana P."/>
            <person name="Khurana J.P."/>
            <person name="Tyagi A.K."/>
            <person name="Gaikwad K."/>
            <person name="Singh A."/>
            <person name="Dalal V."/>
            <person name="Srivastava S."/>
            <person name="Dixit A."/>
            <person name="Pal A.K."/>
            <person name="Ghazi I.A."/>
            <person name="Yadav M."/>
            <person name="Pandit A."/>
            <person name="Bhargava A."/>
            <person name="Sureshbabu K."/>
            <person name="Batra K."/>
            <person name="Sharma T.R."/>
            <person name="Mohapatra T."/>
            <person name="Singh N.K."/>
            <person name="Messing J."/>
            <person name="Nelson A.B."/>
            <person name="Fuks G."/>
            <person name="Kavchok S."/>
            <person name="Keizer G."/>
            <person name="Linton E."/>
            <person name="Llaca V."/>
            <person name="Song R."/>
            <person name="Tanyolac B."/>
            <person name="Young S."/>
            <person name="Ho-Il K."/>
            <person name="Hahn J.H."/>
            <person name="Sangsakoo G."/>
            <person name="Vanavichit A."/>
            <person name="de Mattos Luiz.A.T."/>
            <person name="Zimmer P.D."/>
            <person name="Malone G."/>
            <person name="Dellagostin O."/>
            <person name="de Oliveira A.C."/>
            <person name="Bevan M."/>
            <person name="Bancroft I."/>
            <person name="Minx P."/>
            <person name="Cordum H."/>
            <person name="Wilson R."/>
            <person name="Cheng Z."/>
            <person name="Jin W."/>
            <person name="Jiang J."/>
            <person name="Leong S.A."/>
            <person name="Iwama H."/>
            <person name="Gojobori T."/>
            <person name="Itoh T."/>
            <person name="Niimura Y."/>
            <person name="Fujii Y."/>
            <person name="Habara T."/>
            <person name="Sakai H."/>
            <person name="Sato Y."/>
            <person name="Wilson G."/>
            <person name="Kumar K."/>
            <person name="McCouch S."/>
            <person name="Juretic N."/>
            <person name="Hoen D."/>
            <person name="Wright S."/>
            <person name="Bruskiewich R."/>
            <person name="Bureau T."/>
            <person name="Miyao A."/>
            <person name="Hirochika H."/>
            <person name="Nishikawa T."/>
            <person name="Kadowaki K."/>
            <person name="Sugiura M."/>
            <person name="Burr B."/>
            <person name="Sasaki T."/>
        </authorList>
    </citation>
    <scope>NUCLEOTIDE SEQUENCE [LARGE SCALE GENOMIC DNA]</scope>
    <source>
        <strain evidence="3">cv. Nipponbare</strain>
    </source>
</reference>
<dbReference type="EMBL" id="AP002526">
    <property type="protein sequence ID" value="BAA99363.1"/>
    <property type="molecule type" value="Genomic_DNA"/>
</dbReference>
<accession>Q9LDW6</accession>
<evidence type="ECO:0000313" key="2">
    <source>
        <dbReference type="EMBL" id="BAB03394.1"/>
    </source>
</evidence>
<sequence>MTTVIQNLSPLSTHALHGRPVEMTTGEIEVSIAALATKKALQEAFDVLTAACSPFTWGDLNSYISSLQSSID</sequence>
<name>Q9LDW6_ORYSJ</name>
<dbReference type="AlphaFoldDB" id="Q9LDW6"/>
<proteinExistence type="predicted"/>
<protein>
    <submittedName>
        <fullName evidence="2">Uncharacterized protein</fullName>
    </submittedName>
</protein>
<dbReference type="Proteomes" id="UP000000763">
    <property type="component" value="Chromosome 1"/>
</dbReference>
<evidence type="ECO:0000313" key="1">
    <source>
        <dbReference type="EMBL" id="BAA99363.1"/>
    </source>
</evidence>
<dbReference type="Proteomes" id="UP000817658">
    <property type="component" value="Chromosome 1"/>
</dbReference>
<dbReference type="EMBL" id="AP002538">
    <property type="protein sequence ID" value="BAB03394.1"/>
    <property type="molecule type" value="Genomic_DNA"/>
</dbReference>
<gene>
    <name evidence="2" type="ORF">P0408F06.31</name>
    <name evidence="1" type="ORF">P0504H10.6</name>
</gene>